<dbReference type="Proteomes" id="UP000652761">
    <property type="component" value="Unassembled WGS sequence"/>
</dbReference>
<feature type="domain" description="Di19 zinc-binding" evidence="1">
    <location>
        <begin position="67"/>
        <end position="119"/>
    </location>
</feature>
<dbReference type="OrthoDB" id="6270329at2759"/>
<evidence type="ECO:0000313" key="3">
    <source>
        <dbReference type="Proteomes" id="UP000652761"/>
    </source>
</evidence>
<gene>
    <name evidence="2" type="ORF">Taro_044758</name>
</gene>
<sequence>MAAAPEGVGGVFASFLLGFAEEESMEAESWSRIAAPPRRHQNALQSRFDLYMGFEKVDGGEEDPRAEFPCPFCAEEFDMVALCCHIDDEHPVATTKGVCPICEDRVSMDMLGHIMMLHGNYFKISFAISYFL</sequence>
<organism evidence="2 3">
    <name type="scientific">Colocasia esculenta</name>
    <name type="common">Wild taro</name>
    <name type="synonym">Arum esculentum</name>
    <dbReference type="NCBI Taxonomy" id="4460"/>
    <lineage>
        <taxon>Eukaryota</taxon>
        <taxon>Viridiplantae</taxon>
        <taxon>Streptophyta</taxon>
        <taxon>Embryophyta</taxon>
        <taxon>Tracheophyta</taxon>
        <taxon>Spermatophyta</taxon>
        <taxon>Magnoliopsida</taxon>
        <taxon>Liliopsida</taxon>
        <taxon>Araceae</taxon>
        <taxon>Aroideae</taxon>
        <taxon>Colocasieae</taxon>
        <taxon>Colocasia</taxon>
    </lineage>
</organism>
<accession>A0A843X3R8</accession>
<dbReference type="EMBL" id="NMUH01005123">
    <property type="protein sequence ID" value="MQM11844.1"/>
    <property type="molecule type" value="Genomic_DNA"/>
</dbReference>
<evidence type="ECO:0000259" key="1">
    <source>
        <dbReference type="Pfam" id="PF05605"/>
    </source>
</evidence>
<evidence type="ECO:0000313" key="2">
    <source>
        <dbReference type="EMBL" id="MQM11844.1"/>
    </source>
</evidence>
<keyword evidence="3" id="KW-1185">Reference proteome</keyword>
<comment type="caution">
    <text evidence="2">The sequence shown here is derived from an EMBL/GenBank/DDBJ whole genome shotgun (WGS) entry which is preliminary data.</text>
</comment>
<name>A0A843X3R8_COLES</name>
<dbReference type="Pfam" id="PF05605">
    <property type="entry name" value="zf-Di19"/>
    <property type="match status" value="1"/>
</dbReference>
<dbReference type="PANTHER" id="PTHR31875">
    <property type="entry name" value="PROTEIN DEHYDRATION-INDUCED 19"/>
    <property type="match status" value="1"/>
</dbReference>
<reference evidence="2" key="1">
    <citation type="submission" date="2017-07" db="EMBL/GenBank/DDBJ databases">
        <title>Taro Niue Genome Assembly and Annotation.</title>
        <authorList>
            <person name="Atibalentja N."/>
            <person name="Keating K."/>
            <person name="Fields C.J."/>
        </authorList>
    </citation>
    <scope>NUCLEOTIDE SEQUENCE</scope>
    <source>
        <strain evidence="2">Niue_2</strain>
        <tissue evidence="2">Leaf</tissue>
    </source>
</reference>
<dbReference type="PANTHER" id="PTHR31875:SF26">
    <property type="entry name" value="PROTEIN DEHYDRATION-INDUCED 19-RELATED"/>
    <property type="match status" value="1"/>
</dbReference>
<protein>
    <recommendedName>
        <fullName evidence="1">Di19 zinc-binding domain-containing protein</fullName>
    </recommendedName>
</protein>
<proteinExistence type="predicted"/>
<dbReference type="InterPro" id="IPR008598">
    <property type="entry name" value="Di19_Zn-bd"/>
</dbReference>
<dbReference type="InterPro" id="IPR033347">
    <property type="entry name" value="Di19"/>
</dbReference>
<dbReference type="AlphaFoldDB" id="A0A843X3R8"/>